<accession>A0A8J7YXQ9</accession>
<dbReference type="AlphaFoldDB" id="A0A8J7YXQ9"/>
<comment type="caution">
    <text evidence="2">The sequence shown here is derived from an EMBL/GenBank/DDBJ whole genome shotgun (WGS) entry which is preliminary data.</text>
</comment>
<sequence>MSNFQTNAGINFASRYKPSLPVIILCFTPFGITTEMPGLQEISFPARMPLPFQLIISYNSYINTSYSDILKFHKFSNPYIAFKTF</sequence>
<dbReference type="EMBL" id="JAACQH010000108">
    <property type="protein sequence ID" value="NCS91795.1"/>
    <property type="molecule type" value="Genomic_DNA"/>
</dbReference>
<gene>
    <name evidence="2" type="ORF">GW779_05265</name>
    <name evidence="1" type="ORF">GW910_02415</name>
</gene>
<proteinExistence type="predicted"/>
<dbReference type="Proteomes" id="UP000738826">
    <property type="component" value="Unassembled WGS sequence"/>
</dbReference>
<dbReference type="EMBL" id="JAACVF010000057">
    <property type="protein sequence ID" value="NCN64916.1"/>
    <property type="molecule type" value="Genomic_DNA"/>
</dbReference>
<evidence type="ECO:0000313" key="3">
    <source>
        <dbReference type="Proteomes" id="UP000738826"/>
    </source>
</evidence>
<evidence type="ECO:0000313" key="1">
    <source>
        <dbReference type="EMBL" id="NCN64916.1"/>
    </source>
</evidence>
<reference evidence="2" key="1">
    <citation type="submission" date="2019-11" db="EMBL/GenBank/DDBJ databases">
        <title>Lipid analysis of CO2-rich subsurface aquifers suggests an autotrophy-based deep biosphere with lysolipids enriched in CPR bacteria.</title>
        <authorList>
            <person name="Probst A.J."/>
            <person name="Elling F.J."/>
            <person name="Castelle C.J."/>
            <person name="Zhu Q."/>
            <person name="Elvert M."/>
            <person name="Birarda G."/>
            <person name="Holman H.-Y."/>
            <person name="Lane K.R."/>
            <person name="Ladd B."/>
            <person name="Ryan M.C."/>
            <person name="Woyke T."/>
            <person name="Hinrichs K.-U."/>
            <person name="Banfield J.F."/>
        </authorList>
    </citation>
    <scope>NUCLEOTIDE SEQUENCE</scope>
    <source>
        <strain evidence="1">CG_2015-01_33_1645</strain>
        <strain evidence="2">CG_2015-04_33_537</strain>
    </source>
</reference>
<organism evidence="2 3">
    <name type="scientific">Candidatus Altarchaeum hamiconexum</name>
    <dbReference type="NCBI Taxonomy" id="1803513"/>
    <lineage>
        <taxon>Archaea</taxon>
        <taxon>Candidatus Altarchaeota</taxon>
        <taxon>Candidatus Altiarchaeia</taxon>
        <taxon>Candidatus Altarchaeales</taxon>
        <taxon>Candidatus Altarchaeaceae</taxon>
        <taxon>Candidatus Altarchaeum</taxon>
    </lineage>
</organism>
<evidence type="ECO:0000313" key="2">
    <source>
        <dbReference type="EMBL" id="NCS91795.1"/>
    </source>
</evidence>
<dbReference type="Proteomes" id="UP000768163">
    <property type="component" value="Unassembled WGS sequence"/>
</dbReference>
<protein>
    <submittedName>
        <fullName evidence="2">Uncharacterized protein</fullName>
    </submittedName>
</protein>
<name>A0A8J7YXQ9_9ARCH</name>